<evidence type="ECO:0000256" key="2">
    <source>
        <dbReference type="ARBA" id="ARBA00022695"/>
    </source>
</evidence>
<evidence type="ECO:0000256" key="1">
    <source>
        <dbReference type="ARBA" id="ARBA00022679"/>
    </source>
</evidence>
<keyword evidence="3 4" id="KW-0448">Lipopolysaccharide biosynthesis</keyword>
<comment type="similarity">
    <text evidence="4">Belongs to the KdsB family.</text>
</comment>
<accession>A0A090AHT4</accession>
<dbReference type="Pfam" id="PF02348">
    <property type="entry name" value="CTP_transf_3"/>
    <property type="match status" value="1"/>
</dbReference>
<evidence type="ECO:0000256" key="3">
    <source>
        <dbReference type="ARBA" id="ARBA00022985"/>
    </source>
</evidence>
<comment type="subcellular location">
    <subcellularLocation>
        <location evidence="4">Cytoplasm</location>
    </subcellularLocation>
</comment>
<dbReference type="AlphaFoldDB" id="A0A090AHT4"/>
<dbReference type="Gene3D" id="3.90.550.10">
    <property type="entry name" value="Spore Coat Polysaccharide Biosynthesis Protein SpsA, Chain A"/>
    <property type="match status" value="1"/>
</dbReference>
<reference evidence="5 6" key="1">
    <citation type="journal article" date="2014" name="ISME J.">
        <title>Ecophysiology of Thioploca ingrica as revealed by the complete genome sequence supplemented with proteomic evidence.</title>
        <authorList>
            <person name="Kojima H."/>
            <person name="Ogura Y."/>
            <person name="Yamamoto N."/>
            <person name="Togashi T."/>
            <person name="Mori H."/>
            <person name="Watanabe T."/>
            <person name="Nemoto F."/>
            <person name="Kurokawa K."/>
            <person name="Hayashi T."/>
            <person name="Fukui M."/>
        </authorList>
    </citation>
    <scope>NUCLEOTIDE SEQUENCE [LARGE SCALE GENOMIC DNA]</scope>
</reference>
<dbReference type="Proteomes" id="UP000031623">
    <property type="component" value="Chromosome"/>
</dbReference>
<dbReference type="GO" id="GO:0008690">
    <property type="term" value="F:3-deoxy-manno-octulosonate cytidylyltransferase activity"/>
    <property type="evidence" value="ECO:0007669"/>
    <property type="project" value="UniProtKB-UniRule"/>
</dbReference>
<evidence type="ECO:0000313" key="6">
    <source>
        <dbReference type="Proteomes" id="UP000031623"/>
    </source>
</evidence>
<gene>
    <name evidence="4" type="primary">kdsB</name>
    <name evidence="5" type="ORF">THII_0605</name>
</gene>
<dbReference type="GO" id="GO:0005829">
    <property type="term" value="C:cytosol"/>
    <property type="evidence" value="ECO:0007669"/>
    <property type="project" value="TreeGrafter"/>
</dbReference>
<dbReference type="EMBL" id="AP014633">
    <property type="protein sequence ID" value="BAP54902.1"/>
    <property type="molecule type" value="Genomic_DNA"/>
</dbReference>
<organism evidence="5 6">
    <name type="scientific">Thioploca ingrica</name>
    <dbReference type="NCBI Taxonomy" id="40754"/>
    <lineage>
        <taxon>Bacteria</taxon>
        <taxon>Pseudomonadati</taxon>
        <taxon>Pseudomonadota</taxon>
        <taxon>Gammaproteobacteria</taxon>
        <taxon>Thiotrichales</taxon>
        <taxon>Thiotrichaceae</taxon>
        <taxon>Thioploca</taxon>
    </lineage>
</organism>
<dbReference type="GO" id="GO:0033468">
    <property type="term" value="P:CMP-keto-3-deoxy-D-manno-octulosonic acid biosynthetic process"/>
    <property type="evidence" value="ECO:0007669"/>
    <property type="project" value="UniProtKB-UniRule"/>
</dbReference>
<evidence type="ECO:0000313" key="5">
    <source>
        <dbReference type="EMBL" id="BAP54902.1"/>
    </source>
</evidence>
<dbReference type="EC" id="2.7.7.38" evidence="4"/>
<dbReference type="InterPro" id="IPR004528">
    <property type="entry name" value="KdsB"/>
</dbReference>
<dbReference type="NCBIfam" id="NF009905">
    <property type="entry name" value="PRK13368.1"/>
    <property type="match status" value="1"/>
</dbReference>
<dbReference type="InterPro" id="IPR003329">
    <property type="entry name" value="Cytidylyl_trans"/>
</dbReference>
<keyword evidence="1 4" id="KW-0808">Transferase</keyword>
<keyword evidence="2 4" id="KW-0548">Nucleotidyltransferase</keyword>
<dbReference type="HOGENOM" id="CLU_065038_0_1_6"/>
<proteinExistence type="inferred from homology"/>
<dbReference type="CDD" id="cd02517">
    <property type="entry name" value="CMP-KDO-Synthetase"/>
    <property type="match status" value="1"/>
</dbReference>
<sequence length="249" mass="28098">MNSLKTIIVIPARLESSRLPQKVLADIAGKPMLWHVYQSCLQVTKASEIHIVTDSELIAQAVKEWGGTVWLTDPHCASGTERIVAILDQLDGDVIVNVQADQPFIQGALIDQLIEIFEQSTPLPDIVTPIYPLNQEKIFDPNLVKVTRRHDDYALYFSRQPIPYVRDIPTEQWVTSTVFWGHIGIYGYRRTVLEQYYLLPPSPLEAAEKLEQLRFLQAGKSILTFITNHIPLSVDTAADLEQARSLIIG</sequence>
<dbReference type="STRING" id="40754.THII_0605"/>
<keyword evidence="6" id="KW-1185">Reference proteome</keyword>
<dbReference type="PANTHER" id="PTHR42866">
    <property type="entry name" value="3-DEOXY-MANNO-OCTULOSONATE CYTIDYLYLTRANSFERASE"/>
    <property type="match status" value="1"/>
</dbReference>
<comment type="catalytic activity">
    <reaction evidence="4">
        <text>3-deoxy-alpha-D-manno-oct-2-ulosonate + CTP = CMP-3-deoxy-beta-D-manno-octulosonate + diphosphate</text>
        <dbReference type="Rhea" id="RHEA:23448"/>
        <dbReference type="ChEBI" id="CHEBI:33019"/>
        <dbReference type="ChEBI" id="CHEBI:37563"/>
        <dbReference type="ChEBI" id="CHEBI:85986"/>
        <dbReference type="ChEBI" id="CHEBI:85987"/>
        <dbReference type="EC" id="2.7.7.38"/>
    </reaction>
</comment>
<keyword evidence="4" id="KW-0963">Cytoplasm</keyword>
<dbReference type="PANTHER" id="PTHR42866:SF2">
    <property type="entry name" value="3-DEOXY-MANNO-OCTULOSONATE CYTIDYLYLTRANSFERASE, MITOCHONDRIAL"/>
    <property type="match status" value="1"/>
</dbReference>
<dbReference type="NCBIfam" id="NF003952">
    <property type="entry name" value="PRK05450.1-5"/>
    <property type="match status" value="1"/>
</dbReference>
<dbReference type="OrthoDB" id="9815559at2"/>
<name>A0A090AHT4_9GAMM</name>
<dbReference type="SUPFAM" id="SSF53448">
    <property type="entry name" value="Nucleotide-diphospho-sugar transferases"/>
    <property type="match status" value="1"/>
</dbReference>
<dbReference type="InterPro" id="IPR029044">
    <property type="entry name" value="Nucleotide-diphossugar_trans"/>
</dbReference>
<protein>
    <recommendedName>
        <fullName evidence="4">3-deoxy-manno-octulosonate cytidylyltransferase</fullName>
        <ecNumber evidence="4">2.7.7.38</ecNumber>
    </recommendedName>
    <alternativeName>
        <fullName evidence="4">CMP-2-keto-3-deoxyoctulosonic acid synthase</fullName>
        <shortName evidence="4">CKS</shortName>
        <shortName evidence="4">CMP-KDO synthase</shortName>
    </alternativeName>
</protein>
<comment type="function">
    <text evidence="4">Activates KDO (a required 8-carbon sugar) for incorporation into bacterial lipopolysaccharide in Gram-negative bacteria.</text>
</comment>
<dbReference type="KEGG" id="tig:THII_0605"/>
<evidence type="ECO:0000256" key="4">
    <source>
        <dbReference type="HAMAP-Rule" id="MF_00057"/>
    </source>
</evidence>
<comment type="pathway">
    <text evidence="4">Nucleotide-sugar biosynthesis; CMP-3-deoxy-D-manno-octulosonate biosynthesis; CMP-3-deoxy-D-manno-octulosonate from 3-deoxy-D-manno-octulosonate and CTP: step 1/1.</text>
</comment>
<dbReference type="UniPathway" id="UPA00358">
    <property type="reaction ID" value="UER00476"/>
</dbReference>
<dbReference type="HAMAP" id="MF_00057">
    <property type="entry name" value="KdsB"/>
    <property type="match status" value="1"/>
</dbReference>
<dbReference type="GO" id="GO:0009103">
    <property type="term" value="P:lipopolysaccharide biosynthetic process"/>
    <property type="evidence" value="ECO:0007669"/>
    <property type="project" value="UniProtKB-UniRule"/>
</dbReference>
<dbReference type="NCBIfam" id="TIGR00466">
    <property type="entry name" value="kdsB"/>
    <property type="match status" value="1"/>
</dbReference>